<name>A0ABX7S7S8_9BACT</name>
<comment type="similarity">
    <text evidence="14 16">Belongs to the type III pantothenate kinase family.</text>
</comment>
<dbReference type="SUPFAM" id="SSF53067">
    <property type="entry name" value="Actin-like ATPase domain"/>
    <property type="match status" value="2"/>
</dbReference>
<dbReference type="Gene3D" id="3.30.420.40">
    <property type="match status" value="2"/>
</dbReference>
<evidence type="ECO:0000256" key="5">
    <source>
        <dbReference type="ARBA" id="ARBA00011738"/>
    </source>
</evidence>
<keyword evidence="18" id="KW-1185">Reference proteome</keyword>
<dbReference type="GO" id="GO:0016301">
    <property type="term" value="F:kinase activity"/>
    <property type="evidence" value="ECO:0007669"/>
    <property type="project" value="UniProtKB-KW"/>
</dbReference>
<evidence type="ECO:0000256" key="9">
    <source>
        <dbReference type="ARBA" id="ARBA00022741"/>
    </source>
</evidence>
<feature type="binding site" evidence="16">
    <location>
        <position position="128"/>
    </location>
    <ligand>
        <name>ATP</name>
        <dbReference type="ChEBI" id="CHEBI:30616"/>
    </ligand>
</feature>
<feature type="binding site" evidence="16">
    <location>
        <position position="125"/>
    </location>
    <ligand>
        <name>K(+)</name>
        <dbReference type="ChEBI" id="CHEBI:29103"/>
    </ligand>
</feature>
<evidence type="ECO:0000256" key="13">
    <source>
        <dbReference type="ARBA" id="ARBA00022993"/>
    </source>
</evidence>
<keyword evidence="12 16" id="KW-0630">Potassium</keyword>
<dbReference type="RefSeq" id="WP_207566061.1">
    <property type="nucleotide sequence ID" value="NZ_CP071446.1"/>
</dbReference>
<comment type="caution">
    <text evidence="16">Lacks conserved residue(s) required for the propagation of feature annotation.</text>
</comment>
<dbReference type="HAMAP" id="MF_01274">
    <property type="entry name" value="Pantothen_kinase_3"/>
    <property type="match status" value="1"/>
</dbReference>
<reference evidence="17 18" key="1">
    <citation type="submission" date="2021-03" db="EMBL/GenBank/DDBJ databases">
        <title>Thermosipho ferrireducens sp.nov., an anaerobic thermophilic iron-reducing bacterium isolated from a deep-sea hydrothermal sulfide deposits.</title>
        <authorList>
            <person name="Zeng X."/>
            <person name="Chen Y."/>
            <person name="Shao Z."/>
        </authorList>
    </citation>
    <scope>NUCLEOTIDE SEQUENCE [LARGE SCALE GENOMIC DNA]</scope>
    <source>
        <strain evidence="17 18">JL129W03</strain>
    </source>
</reference>
<proteinExistence type="inferred from homology"/>
<accession>A0ABX7S7S8</accession>
<dbReference type="Proteomes" id="UP000671862">
    <property type="component" value="Chromosome"/>
</dbReference>
<evidence type="ECO:0000256" key="16">
    <source>
        <dbReference type="HAMAP-Rule" id="MF_01274"/>
    </source>
</evidence>
<dbReference type="PANTHER" id="PTHR34265:SF1">
    <property type="entry name" value="TYPE III PANTOTHENATE KINASE"/>
    <property type="match status" value="1"/>
</dbReference>
<keyword evidence="9 16" id="KW-0547">Nucleotide-binding</keyword>
<dbReference type="EMBL" id="CP071446">
    <property type="protein sequence ID" value="QTA37336.1"/>
    <property type="molecule type" value="Genomic_DNA"/>
</dbReference>
<evidence type="ECO:0000256" key="3">
    <source>
        <dbReference type="ARBA" id="ARBA00004496"/>
    </source>
</evidence>
<comment type="cofactor">
    <cofactor evidence="2">
        <name>K(+)</name>
        <dbReference type="ChEBI" id="CHEBI:29103"/>
    </cofactor>
</comment>
<keyword evidence="11 16" id="KW-0067">ATP-binding</keyword>
<dbReference type="InterPro" id="IPR004619">
    <property type="entry name" value="Type_III_PanK"/>
</dbReference>
<dbReference type="PANTHER" id="PTHR34265">
    <property type="entry name" value="TYPE III PANTOTHENATE KINASE"/>
    <property type="match status" value="1"/>
</dbReference>
<feature type="binding site" evidence="16">
    <location>
        <begin position="103"/>
        <end position="106"/>
    </location>
    <ligand>
        <name>substrate</name>
    </ligand>
</feature>
<sequence>MVLLFDVGNTHTTLAVTEEGKNFSTWRISTKSIQTEDELYAYVKSLIKVDAHIERLVISSVVPQINHVFEFFSKKYLKSEAIFVDARRFPHLTWNVKFPEEIGADRVANVIASWKDYGKDCIIVDFGTATTIEILRDGVYEGGSIIPGFYMMINALFKGTAKLPMIEIKPFSSFVGKDTESNIKIGVINTVLGGIRYAIDEIKKELNFPESTYIILTGGQALLVENFFRKHYKLQYIFDQDLTLRGIYYFYESVINKSMD</sequence>
<evidence type="ECO:0000256" key="10">
    <source>
        <dbReference type="ARBA" id="ARBA00022777"/>
    </source>
</evidence>
<organism evidence="17 18">
    <name type="scientific">Thermosipho ferrireducens</name>
    <dbReference type="NCBI Taxonomy" id="2571116"/>
    <lineage>
        <taxon>Bacteria</taxon>
        <taxon>Thermotogati</taxon>
        <taxon>Thermotogota</taxon>
        <taxon>Thermotogae</taxon>
        <taxon>Thermotogales</taxon>
        <taxon>Fervidobacteriaceae</taxon>
        <taxon>Thermosipho</taxon>
    </lineage>
</organism>
<comment type="subunit">
    <text evidence="5 16">Homodimer.</text>
</comment>
<dbReference type="Pfam" id="PF03309">
    <property type="entry name" value="Pan_kinase"/>
    <property type="match status" value="1"/>
</dbReference>
<keyword evidence="8 16" id="KW-0808">Transferase</keyword>
<keyword evidence="7 16" id="KW-0963">Cytoplasm</keyword>
<gene>
    <name evidence="16" type="primary">coaX</name>
    <name evidence="17" type="ORF">JYK00_06230</name>
</gene>
<evidence type="ECO:0000256" key="15">
    <source>
        <dbReference type="ARBA" id="ARBA00040883"/>
    </source>
</evidence>
<dbReference type="CDD" id="cd24015">
    <property type="entry name" value="ASKHA_NBD_PanK-III"/>
    <property type="match status" value="1"/>
</dbReference>
<keyword evidence="16" id="KW-0479">Metal-binding</keyword>
<evidence type="ECO:0000256" key="7">
    <source>
        <dbReference type="ARBA" id="ARBA00022490"/>
    </source>
</evidence>
<evidence type="ECO:0000256" key="11">
    <source>
        <dbReference type="ARBA" id="ARBA00022840"/>
    </source>
</evidence>
<evidence type="ECO:0000256" key="1">
    <source>
        <dbReference type="ARBA" id="ARBA00001206"/>
    </source>
</evidence>
<dbReference type="NCBIfam" id="NF009848">
    <property type="entry name" value="PRK13318.1-6"/>
    <property type="match status" value="1"/>
</dbReference>
<evidence type="ECO:0000313" key="18">
    <source>
        <dbReference type="Proteomes" id="UP000671862"/>
    </source>
</evidence>
<evidence type="ECO:0000256" key="8">
    <source>
        <dbReference type="ARBA" id="ARBA00022679"/>
    </source>
</evidence>
<keyword evidence="13 16" id="KW-0173">Coenzyme A biosynthesis</keyword>
<comment type="cofactor">
    <cofactor evidence="16">
        <name>NH4(+)</name>
        <dbReference type="ChEBI" id="CHEBI:28938"/>
    </cofactor>
    <cofactor evidence="16">
        <name>K(+)</name>
        <dbReference type="ChEBI" id="CHEBI:29103"/>
    </cofactor>
    <text evidence="16">A monovalent cation. Ammonium or potassium.</text>
</comment>
<comment type="function">
    <text evidence="16">Catalyzes the phosphorylation of pantothenate (Pan), the first step in CoA biosynthesis.</text>
</comment>
<keyword evidence="10 16" id="KW-0418">Kinase</keyword>
<evidence type="ECO:0000256" key="4">
    <source>
        <dbReference type="ARBA" id="ARBA00005225"/>
    </source>
</evidence>
<comment type="pathway">
    <text evidence="4 16">Cofactor biosynthesis; coenzyme A biosynthesis; CoA from (R)-pantothenate: step 1/5.</text>
</comment>
<comment type="subcellular location">
    <subcellularLocation>
        <location evidence="3 16">Cytoplasm</location>
    </subcellularLocation>
</comment>
<evidence type="ECO:0000256" key="14">
    <source>
        <dbReference type="ARBA" id="ARBA00038036"/>
    </source>
</evidence>
<comment type="catalytic activity">
    <reaction evidence="1 16">
        <text>(R)-pantothenate + ATP = (R)-4'-phosphopantothenate + ADP + H(+)</text>
        <dbReference type="Rhea" id="RHEA:16373"/>
        <dbReference type="ChEBI" id="CHEBI:10986"/>
        <dbReference type="ChEBI" id="CHEBI:15378"/>
        <dbReference type="ChEBI" id="CHEBI:29032"/>
        <dbReference type="ChEBI" id="CHEBI:30616"/>
        <dbReference type="ChEBI" id="CHEBI:456216"/>
        <dbReference type="EC" id="2.7.1.33"/>
    </reaction>
</comment>
<feature type="active site" description="Proton acceptor" evidence="16">
    <location>
        <position position="105"/>
    </location>
</feature>
<evidence type="ECO:0000256" key="12">
    <source>
        <dbReference type="ARBA" id="ARBA00022958"/>
    </source>
</evidence>
<evidence type="ECO:0000256" key="6">
    <source>
        <dbReference type="ARBA" id="ARBA00012102"/>
    </source>
</evidence>
<dbReference type="EC" id="2.7.1.33" evidence="6 16"/>
<feature type="binding site" evidence="16">
    <location>
        <begin position="6"/>
        <end position="13"/>
    </location>
    <ligand>
        <name>ATP</name>
        <dbReference type="ChEBI" id="CHEBI:30616"/>
    </ligand>
</feature>
<protein>
    <recommendedName>
        <fullName evidence="15 16">Type III pantothenate kinase</fullName>
        <ecNumber evidence="6 16">2.7.1.33</ecNumber>
    </recommendedName>
    <alternativeName>
        <fullName evidence="16">PanK-III</fullName>
    </alternativeName>
    <alternativeName>
        <fullName evidence="16">Pantothenic acid kinase</fullName>
    </alternativeName>
</protein>
<feature type="binding site" evidence="16">
    <location>
        <position position="179"/>
    </location>
    <ligand>
        <name>substrate</name>
    </ligand>
</feature>
<evidence type="ECO:0000313" key="17">
    <source>
        <dbReference type="EMBL" id="QTA37336.1"/>
    </source>
</evidence>
<dbReference type="InterPro" id="IPR043129">
    <property type="entry name" value="ATPase_NBD"/>
</dbReference>
<dbReference type="NCBIfam" id="TIGR00671">
    <property type="entry name" value="baf"/>
    <property type="match status" value="1"/>
</dbReference>
<evidence type="ECO:0000256" key="2">
    <source>
        <dbReference type="ARBA" id="ARBA00001958"/>
    </source>
</evidence>